<evidence type="ECO:0000313" key="4">
    <source>
        <dbReference type="Proteomes" id="UP000039324"/>
    </source>
</evidence>
<dbReference type="Proteomes" id="UP000039324">
    <property type="component" value="Unassembled WGS sequence"/>
</dbReference>
<sequence length="184" mass="20237">MCSPRLCFALTGLVLLVVIEAERHVRVTLQAVDGDDAPTMECLVLNLNDNGALQEYKAYLNAHNIMINPAFDTRSPNDKLGDFLNLLSLRQECIYRMQAGAKLCLFGMQGAGMLKDSHPYLATCAAAAAGVAASDALCTGVIDFPRERKVKAALHRFLAQIVNRDVVIPMIDHIITGELIRHWM</sequence>
<dbReference type="EMBL" id="OVEO01000001">
    <property type="protein sequence ID" value="SPQ93617.1"/>
    <property type="molecule type" value="Genomic_DNA"/>
</dbReference>
<evidence type="ECO:0000256" key="1">
    <source>
        <dbReference type="SAM" id="SignalP"/>
    </source>
</evidence>
<accession>A0A0G4J3X9</accession>
<feature type="signal peptide" evidence="1">
    <location>
        <begin position="1"/>
        <end position="21"/>
    </location>
</feature>
<dbReference type="Proteomes" id="UP000290189">
    <property type="component" value="Unassembled WGS sequence"/>
</dbReference>
<name>A0A0G4J3X9_PLABS</name>
<organism evidence="2 4">
    <name type="scientific">Plasmodiophora brassicae</name>
    <name type="common">Clubroot disease agent</name>
    <dbReference type="NCBI Taxonomy" id="37360"/>
    <lineage>
        <taxon>Eukaryota</taxon>
        <taxon>Sar</taxon>
        <taxon>Rhizaria</taxon>
        <taxon>Endomyxa</taxon>
        <taxon>Phytomyxea</taxon>
        <taxon>Plasmodiophorida</taxon>
        <taxon>Plasmodiophoridae</taxon>
        <taxon>Plasmodiophora</taxon>
    </lineage>
</organism>
<keyword evidence="4" id="KW-1185">Reference proteome</keyword>
<geneLocation type="mitochondrion" evidence="3"/>
<protein>
    <submittedName>
        <fullName evidence="2">Uncharacterized protein</fullName>
    </submittedName>
</protein>
<reference evidence="3 5" key="2">
    <citation type="submission" date="2018-03" db="EMBL/GenBank/DDBJ databases">
        <authorList>
            <person name="Fogelqvist J."/>
        </authorList>
    </citation>
    <scope>NUCLEOTIDE SEQUENCE [LARGE SCALE GENOMIC DNA]</scope>
</reference>
<dbReference type="AlphaFoldDB" id="A0A0G4J3X9"/>
<keyword evidence="1" id="KW-0732">Signal</keyword>
<dbReference type="EMBL" id="CDSF01000122">
    <property type="protein sequence ID" value="CEP02197.1"/>
    <property type="molecule type" value="Genomic_DNA"/>
</dbReference>
<proteinExistence type="predicted"/>
<evidence type="ECO:0000313" key="2">
    <source>
        <dbReference type="EMBL" id="CEP02197.1"/>
    </source>
</evidence>
<keyword evidence="3" id="KW-0496">Mitochondrion</keyword>
<evidence type="ECO:0000313" key="3">
    <source>
        <dbReference type="EMBL" id="SPQ93617.1"/>
    </source>
</evidence>
<gene>
    <name evidence="2" type="ORF">PBRA_002462</name>
    <name evidence="3" type="ORF">PLBR_LOCUS832</name>
</gene>
<reference evidence="2 4" key="1">
    <citation type="submission" date="2015-02" db="EMBL/GenBank/DDBJ databases">
        <authorList>
            <person name="Chooi Y.-H."/>
        </authorList>
    </citation>
    <scope>NUCLEOTIDE SEQUENCE [LARGE SCALE GENOMIC DNA]</scope>
    <source>
        <strain evidence="2">E3</strain>
    </source>
</reference>
<feature type="chain" id="PRO_5036293206" evidence="1">
    <location>
        <begin position="22"/>
        <end position="184"/>
    </location>
</feature>
<evidence type="ECO:0000313" key="5">
    <source>
        <dbReference type="Proteomes" id="UP000290189"/>
    </source>
</evidence>